<keyword evidence="2" id="KW-1003">Cell membrane</keyword>
<feature type="transmembrane region" description="Helical" evidence="6">
    <location>
        <begin position="289"/>
        <end position="309"/>
    </location>
</feature>
<feature type="transmembrane region" description="Helical" evidence="6">
    <location>
        <begin position="44"/>
        <end position="66"/>
    </location>
</feature>
<dbReference type="GO" id="GO:0005886">
    <property type="term" value="C:plasma membrane"/>
    <property type="evidence" value="ECO:0007669"/>
    <property type="project" value="UniProtKB-SubCell"/>
</dbReference>
<sequence>MTTYKKVATNATFILIGNVVVKILALFISVYLARYLGVEQFGDYNFVITYLMFFTFVANFGMDSILIRDLARFPEKTNIMMGNILSIRVITSVFAILMAILLINLLHYSYSIISYISIMTIILLFQGISYLFESLFQANLKMQYSSIGLISSKFIYAIFVFIFIYLHYPIIYFFYGYVAAESIRMILAMFYSKKFINLHFSIDFGMWKYLFKECLPFIAGYALFIIYYRIDILMLSKMVGNTAVGLYSAAYKLTDPLLFLPGALASTMMPVMSKLYHENVSKLNYTYSLGCKYILQLMLPITMGLFLLSDRIIHLLYSADYNYSVITLQILSLTVIFNSINSIQSSLLTSSNRQKMNTISVGICCVINIILNIILIPLYSYNGAAIATLISVILLFISESIFIYKSFSYIPLNKSSFMIILSSVIMGLVLSMLPKINMFLTIIICAVLYLCLLVLFKSISGDDYLMLKSLVKKGK</sequence>
<dbReference type="PANTHER" id="PTHR30250">
    <property type="entry name" value="PST FAMILY PREDICTED COLANIC ACID TRANSPORTER"/>
    <property type="match status" value="1"/>
</dbReference>
<keyword evidence="8" id="KW-1185">Reference proteome</keyword>
<feature type="transmembrane region" description="Helical" evidence="6">
    <location>
        <begin position="12"/>
        <end position="32"/>
    </location>
</feature>
<accession>A0A7Z7AU73</accession>
<feature type="transmembrane region" description="Helical" evidence="6">
    <location>
        <begin position="416"/>
        <end position="433"/>
    </location>
</feature>
<keyword evidence="4 6" id="KW-1133">Transmembrane helix</keyword>
<evidence type="ECO:0000256" key="2">
    <source>
        <dbReference type="ARBA" id="ARBA00022475"/>
    </source>
</evidence>
<dbReference type="PANTHER" id="PTHR30250:SF11">
    <property type="entry name" value="O-ANTIGEN TRANSPORTER-RELATED"/>
    <property type="match status" value="1"/>
</dbReference>
<reference evidence="7 8" key="1">
    <citation type="submission" date="2016-10" db="EMBL/GenBank/DDBJ databases">
        <authorList>
            <person name="Varghese N."/>
            <person name="Submissions S."/>
        </authorList>
    </citation>
    <scope>NUCLEOTIDE SEQUENCE [LARGE SCALE GENOMIC DNA]</scope>
    <source>
        <strain evidence="7 8">PL 12/M</strain>
    </source>
</reference>
<feature type="transmembrane region" description="Helical" evidence="6">
    <location>
        <begin position="87"/>
        <end position="106"/>
    </location>
</feature>
<comment type="caution">
    <text evidence="7">The sequence shown here is derived from an EMBL/GenBank/DDBJ whole genome shotgun (WGS) entry which is preliminary data.</text>
</comment>
<dbReference type="RefSeq" id="WP_091707772.1">
    <property type="nucleotide sequence ID" value="NZ_FNCA01000001.1"/>
</dbReference>
<gene>
    <name evidence="7" type="ORF">SAMN04488589_0111</name>
</gene>
<dbReference type="EMBL" id="FNCA01000001">
    <property type="protein sequence ID" value="SDF24808.1"/>
    <property type="molecule type" value="Genomic_DNA"/>
</dbReference>
<dbReference type="InterPro" id="IPR050833">
    <property type="entry name" value="Poly_Biosynth_Transport"/>
</dbReference>
<feature type="transmembrane region" description="Helical" evidence="6">
    <location>
        <begin position="144"/>
        <end position="166"/>
    </location>
</feature>
<feature type="transmembrane region" description="Helical" evidence="6">
    <location>
        <begin position="385"/>
        <end position="404"/>
    </location>
</feature>
<evidence type="ECO:0000256" key="3">
    <source>
        <dbReference type="ARBA" id="ARBA00022692"/>
    </source>
</evidence>
<feature type="transmembrane region" description="Helical" evidence="6">
    <location>
        <begin position="172"/>
        <end position="190"/>
    </location>
</feature>
<evidence type="ECO:0000313" key="8">
    <source>
        <dbReference type="Proteomes" id="UP000199259"/>
    </source>
</evidence>
<feature type="transmembrane region" description="Helical" evidence="6">
    <location>
        <begin position="321"/>
        <end position="340"/>
    </location>
</feature>
<protein>
    <submittedName>
        <fullName evidence="7">Membrane protein involved in the export of O-antigen and teichoic acid</fullName>
    </submittedName>
</protein>
<dbReference type="CDD" id="cd13128">
    <property type="entry name" value="MATE_Wzx_like"/>
    <property type="match status" value="1"/>
</dbReference>
<dbReference type="InterPro" id="IPR002797">
    <property type="entry name" value="Polysacc_synth"/>
</dbReference>
<evidence type="ECO:0000256" key="4">
    <source>
        <dbReference type="ARBA" id="ARBA00022989"/>
    </source>
</evidence>
<evidence type="ECO:0000256" key="1">
    <source>
        <dbReference type="ARBA" id="ARBA00004651"/>
    </source>
</evidence>
<dbReference type="OrthoDB" id="19148at2157"/>
<dbReference type="Pfam" id="PF01943">
    <property type="entry name" value="Polysacc_synt"/>
    <property type="match status" value="1"/>
</dbReference>
<feature type="transmembrane region" description="Helical" evidence="6">
    <location>
        <begin position="112"/>
        <end position="132"/>
    </location>
</feature>
<organism evidence="7 8">
    <name type="scientific">Methanolobus vulcani</name>
    <dbReference type="NCBI Taxonomy" id="38026"/>
    <lineage>
        <taxon>Archaea</taxon>
        <taxon>Methanobacteriati</taxon>
        <taxon>Methanobacteriota</taxon>
        <taxon>Stenosarchaea group</taxon>
        <taxon>Methanomicrobia</taxon>
        <taxon>Methanosarcinales</taxon>
        <taxon>Methanosarcinaceae</taxon>
        <taxon>Methanolobus</taxon>
    </lineage>
</organism>
<keyword evidence="3 6" id="KW-0812">Transmembrane</keyword>
<keyword evidence="5 6" id="KW-0472">Membrane</keyword>
<evidence type="ECO:0000256" key="5">
    <source>
        <dbReference type="ARBA" id="ARBA00023136"/>
    </source>
</evidence>
<evidence type="ECO:0000256" key="6">
    <source>
        <dbReference type="SAM" id="Phobius"/>
    </source>
</evidence>
<dbReference type="AlphaFoldDB" id="A0A7Z7AU73"/>
<feature type="transmembrane region" description="Helical" evidence="6">
    <location>
        <begin position="210"/>
        <end position="230"/>
    </location>
</feature>
<proteinExistence type="predicted"/>
<feature type="transmembrane region" description="Helical" evidence="6">
    <location>
        <begin position="439"/>
        <end position="459"/>
    </location>
</feature>
<evidence type="ECO:0000313" key="7">
    <source>
        <dbReference type="EMBL" id="SDF24808.1"/>
    </source>
</evidence>
<comment type="subcellular location">
    <subcellularLocation>
        <location evidence="1">Cell membrane</location>
        <topology evidence="1">Multi-pass membrane protein</topology>
    </subcellularLocation>
</comment>
<dbReference type="Proteomes" id="UP000199259">
    <property type="component" value="Unassembled WGS sequence"/>
</dbReference>
<feature type="transmembrane region" description="Helical" evidence="6">
    <location>
        <begin position="361"/>
        <end position="379"/>
    </location>
</feature>
<name>A0A7Z7AU73_9EURY</name>